<comment type="similarity">
    <text evidence="2">Belongs to the glycosyltransferase 2 family.</text>
</comment>
<evidence type="ECO:0000256" key="7">
    <source>
        <dbReference type="ARBA" id="ARBA00040894"/>
    </source>
</evidence>
<comment type="cofactor">
    <cofactor evidence="1">
        <name>Mg(2+)</name>
        <dbReference type="ChEBI" id="CHEBI:18420"/>
    </cofactor>
</comment>
<gene>
    <name evidence="11" type="primary">icaA_1</name>
    <name evidence="11" type="ORF">H0A61_01097</name>
</gene>
<dbReference type="InterPro" id="IPR001173">
    <property type="entry name" value="Glyco_trans_2-like"/>
</dbReference>
<dbReference type="AlphaFoldDB" id="A0A8A0RLI0"/>
<dbReference type="Gene3D" id="3.90.550.10">
    <property type="entry name" value="Spore Coat Polysaccharide Biosynthesis Protein SpsA, Chain A"/>
    <property type="match status" value="1"/>
</dbReference>
<dbReference type="PANTHER" id="PTHR48090">
    <property type="entry name" value="UNDECAPRENYL-PHOSPHATE 4-DEOXY-4-FORMAMIDO-L-ARABINOSE TRANSFERASE-RELATED"/>
    <property type="match status" value="1"/>
</dbReference>
<dbReference type="RefSeq" id="WP_206708956.1">
    <property type="nucleotide sequence ID" value="NZ_CP059066.1"/>
</dbReference>
<dbReference type="InterPro" id="IPR050256">
    <property type="entry name" value="Glycosyltransferase_2"/>
</dbReference>
<evidence type="ECO:0000256" key="5">
    <source>
        <dbReference type="ARBA" id="ARBA00022842"/>
    </source>
</evidence>
<evidence type="ECO:0000256" key="1">
    <source>
        <dbReference type="ARBA" id="ARBA00001946"/>
    </source>
</evidence>
<dbReference type="Proteomes" id="UP000662904">
    <property type="component" value="Chromosome"/>
</dbReference>
<evidence type="ECO:0000256" key="9">
    <source>
        <dbReference type="ARBA" id="ARBA00048997"/>
    </source>
</evidence>
<evidence type="ECO:0000313" key="11">
    <source>
        <dbReference type="EMBL" id="QSQ08752.1"/>
    </source>
</evidence>
<evidence type="ECO:0000256" key="8">
    <source>
        <dbReference type="ARBA" id="ARBA00048689"/>
    </source>
</evidence>
<keyword evidence="12" id="KW-1185">Reference proteome</keyword>
<keyword evidence="5" id="KW-0460">Magnesium</keyword>
<name>A0A8A0RLI0_9FIRM</name>
<evidence type="ECO:0000313" key="12">
    <source>
        <dbReference type="Proteomes" id="UP000662904"/>
    </source>
</evidence>
<organism evidence="11 12">
    <name type="scientific">Koleobacter methoxysyntrophicus</name>
    <dbReference type="NCBI Taxonomy" id="2751313"/>
    <lineage>
        <taxon>Bacteria</taxon>
        <taxon>Bacillati</taxon>
        <taxon>Bacillota</taxon>
        <taxon>Clostridia</taxon>
        <taxon>Koleobacterales</taxon>
        <taxon>Koleobacteraceae</taxon>
        <taxon>Koleobacter</taxon>
    </lineage>
</organism>
<keyword evidence="3 11" id="KW-0328">Glycosyltransferase</keyword>
<evidence type="ECO:0000256" key="3">
    <source>
        <dbReference type="ARBA" id="ARBA00022676"/>
    </source>
</evidence>
<evidence type="ECO:0000256" key="6">
    <source>
        <dbReference type="ARBA" id="ARBA00039022"/>
    </source>
</evidence>
<sequence length="239" mass="27292">MANEELVILIPAYNEGPRIGSVLDVVCSYKREKRIIVIDDGSNDDTAKCAQQYPVELLQHTQNRGKGAALQTAIDYVKHASYWLFLDADLINLRHEHMDALLEPLRIDPKIGMTIGMFQKGGKLSVDLAQRFFAILNGQRGLSGKFVETLPNLSWTRFGVEIFLSRVAQHQGVPIAMPILRGITHHTKESKLGFVPGFRYRLQMYRECIYALMNWQRFIPLPSNTEVCSNNKLEFEEKR</sequence>
<comment type="catalytic activity">
    <reaction evidence="9">
        <text>an NDP-alpha-D-glucose + (2R)-3-phosphoglycerate = (2R)-2-O-(alpha-D-glucopyranosyl)-3-phospho-glycerate + a ribonucleoside 5'-diphosphate + H(+)</text>
        <dbReference type="Rhea" id="RHEA:47244"/>
        <dbReference type="ChEBI" id="CHEBI:15378"/>
        <dbReference type="ChEBI" id="CHEBI:57930"/>
        <dbReference type="ChEBI" id="CHEBI:58272"/>
        <dbReference type="ChEBI" id="CHEBI:62600"/>
        <dbReference type="ChEBI" id="CHEBI:76533"/>
        <dbReference type="EC" id="2.4.1.266"/>
    </reaction>
    <physiologicalReaction direction="left-to-right" evidence="9">
        <dbReference type="Rhea" id="RHEA:47245"/>
    </physiologicalReaction>
</comment>
<dbReference type="InterPro" id="IPR029044">
    <property type="entry name" value="Nucleotide-diphossugar_trans"/>
</dbReference>
<keyword evidence="4 11" id="KW-0808">Transferase</keyword>
<dbReference type="Pfam" id="PF00535">
    <property type="entry name" value="Glycos_transf_2"/>
    <property type="match status" value="1"/>
</dbReference>
<accession>A0A8A0RLI0</accession>
<dbReference type="PANTHER" id="PTHR48090:SF10">
    <property type="entry name" value="GLUCOSYL-3-PHOSPHOGLYCERATE SYNTHASE"/>
    <property type="match status" value="1"/>
</dbReference>
<evidence type="ECO:0000256" key="4">
    <source>
        <dbReference type="ARBA" id="ARBA00022679"/>
    </source>
</evidence>
<proteinExistence type="inferred from homology"/>
<dbReference type="EC" id="2.4.1.266" evidence="6"/>
<dbReference type="GO" id="GO:0016757">
    <property type="term" value="F:glycosyltransferase activity"/>
    <property type="evidence" value="ECO:0007669"/>
    <property type="project" value="UniProtKB-KW"/>
</dbReference>
<evidence type="ECO:0000259" key="10">
    <source>
        <dbReference type="Pfam" id="PF00535"/>
    </source>
</evidence>
<evidence type="ECO:0000256" key="2">
    <source>
        <dbReference type="ARBA" id="ARBA00006739"/>
    </source>
</evidence>
<feature type="domain" description="Glycosyltransferase 2-like" evidence="10">
    <location>
        <begin position="8"/>
        <end position="112"/>
    </location>
</feature>
<comment type="catalytic activity">
    <reaction evidence="8">
        <text>(2R)-3-phosphoglycerate + UDP-alpha-D-glucose = (2R)-2-O-(alpha-D-glucopyranosyl)-3-phospho-glycerate + UDP + H(+)</text>
        <dbReference type="Rhea" id="RHEA:31319"/>
        <dbReference type="ChEBI" id="CHEBI:15378"/>
        <dbReference type="ChEBI" id="CHEBI:58223"/>
        <dbReference type="ChEBI" id="CHEBI:58272"/>
        <dbReference type="ChEBI" id="CHEBI:58885"/>
        <dbReference type="ChEBI" id="CHEBI:62600"/>
        <dbReference type="EC" id="2.4.1.266"/>
    </reaction>
    <physiologicalReaction direction="left-to-right" evidence="8">
        <dbReference type="Rhea" id="RHEA:31320"/>
    </physiologicalReaction>
</comment>
<protein>
    <recommendedName>
        <fullName evidence="7">Glucosyl-3-phosphoglycerate synthase</fullName>
        <ecNumber evidence="6">2.4.1.266</ecNumber>
    </recommendedName>
</protein>
<dbReference type="SUPFAM" id="SSF53448">
    <property type="entry name" value="Nucleotide-diphospho-sugar transferases"/>
    <property type="match status" value="1"/>
</dbReference>
<dbReference type="CDD" id="cd04179">
    <property type="entry name" value="DPM_DPG-synthase_like"/>
    <property type="match status" value="1"/>
</dbReference>
<dbReference type="KEGG" id="kme:H0A61_01097"/>
<reference evidence="11" key="1">
    <citation type="submission" date="2020-07" db="EMBL/GenBank/DDBJ databases">
        <title>Koleobacter methoxysyntrophicus gen. nov., sp. nov., a novel anaerobic bacterium isolated from deep subsurface oil field and proposal of Koleobacterales ord. nov. in the phylum Firmicutes.</title>
        <authorList>
            <person name="Sakamoto S."/>
            <person name="Tamaki H."/>
        </authorList>
    </citation>
    <scope>NUCLEOTIDE SEQUENCE</scope>
    <source>
        <strain evidence="11">NRmbB1</strain>
    </source>
</reference>
<dbReference type="EMBL" id="CP059066">
    <property type="protein sequence ID" value="QSQ08752.1"/>
    <property type="molecule type" value="Genomic_DNA"/>
</dbReference>